<dbReference type="PANTHER" id="PTHR13140">
    <property type="entry name" value="MYOSIN"/>
    <property type="match status" value="1"/>
</dbReference>
<evidence type="ECO:0000256" key="11">
    <source>
        <dbReference type="RuleBase" id="RU003829"/>
    </source>
</evidence>
<evidence type="ECO:0000256" key="1">
    <source>
        <dbReference type="ARBA" id="ARBA00004906"/>
    </source>
</evidence>
<dbReference type="InterPro" id="IPR036961">
    <property type="entry name" value="Kinesin_motor_dom_sf"/>
</dbReference>
<dbReference type="InterPro" id="IPR001609">
    <property type="entry name" value="Myosin_head_motor_dom-like"/>
</dbReference>
<dbReference type="InterPro" id="IPR016158">
    <property type="entry name" value="Cullin_homology"/>
</dbReference>
<dbReference type="GO" id="GO:0006511">
    <property type="term" value="P:ubiquitin-dependent protein catabolic process"/>
    <property type="evidence" value="ECO:0007669"/>
    <property type="project" value="InterPro"/>
</dbReference>
<accession>A0AAD5SGY1</accession>
<dbReference type="GO" id="GO:0005524">
    <property type="term" value="F:ATP binding"/>
    <property type="evidence" value="ECO:0007669"/>
    <property type="project" value="UniProtKB-KW"/>
</dbReference>
<sequence>MTELPNPKEAVLSYYCGSTTFCEPKPTNLRLFHGQLVRKFRDTHRPGKIEIRSLEHPSDDSVVYIRLKHANTLSPDVAKMFSEPLVIDKHSTKFDSILPADIPKVVLQNFRQDSLFGRQAGEQQRKIPFNEHLLRRLLENYDPEVIQGKASAQSVLNVAEAPLKRCIWNANSSVLAVGRKVAEKPYFFLEKIIASDDAIVGGVMVPLLKALAAEYSAVLWVMGVDDKNIEWSEKESDGRWRAGGRIVFWIGAGDLEVVVPWVQKIVDDADGKEFSLFVGSSNLGGVEKRMRPSDLRAGQCIALLAFDKNNIAVSPLAAEFLNSLNPPIYITAFTGSGRSGKSFLASTFIKETGGLEKDPFISGTGTNGITHGIDVSFIPYPYGPGTILVLDCETYCDRIDGGCDFKKSLDTSVTKTIFLENLSFNPESPSDLLDMLRAQSHPDPSTIADVNAGLQYITLPHYTSTSFQKSHSKFCWNLIGRLQPACGGGGGEEVLRSLEKAITQVLVDRRVAKDEAERLKLAVETYDPVLKQKHCAALSRIRELQLREHNLRNRLSALARTSGRNSLSSTGRHAQGQLGTVPVEIWSLIFGYLTVGEVGKDFGKTARACGLCSYDLFVKAKNFCTKIRPQWREDAIGRDWSRDLSVLGDAAGEYLNTSILYPSVMSLDNLKKVTSPFTSLKQVILGQSIFHILDNNLLDLTRAPTLPSVDFLEIRFEHTAELRHSTVQNIVVVFPRLSSLFLSTVDEEKMEVPQALRRQPTKLRGCWGTVIYVDMAEDLVTYLLAIPIRTLKVPLVVNSAGQISLSHYNSNFKAAWEDTQCSLTALLDGSTYKDFRGRRSAAAGDLDDDALAHNAFSWQPFADSILGESHLDLPRDGDNGGGGPGGPPGGGGGAPGSGPRPPGSGGQPGGSPPAGGPETGNATSDEVESSGNEDDVEALEGEDGFVGSLDCACREFVNRYAVCTTGSTKSPELLAKYCNQLLRKGNKQTDDADIDKQADKVMTVFKYVEDKDVFQKFYSQQLAKQFVFHNSAREDVESNMMQKLKEACGYEYTSKLQRMFTDIGLSKDMESTFQTPVKKTHDKDDLLDFSVLVLGTASWPLTVPKTEFNIAAEMLKTYAPFECLNTQKHSGRKLTWLFHLSRGKSKTNHVKFNNKSSYVPNVTAYQCGKGLGTVEQPILRANPILQWFGNAQTIRNNNSSRFGNFISIEFNPAGQIVGANINWYLLEKSRVTHQTSKERNYHIFCHFLKEAAQKLNDRILVDGSVKEYRFVKKSNKNIDGVDDAAGYVALDALQIMQFTEEDQQDLVRSVAAILHLGDITVPNDRKDQAHLYVSAQSVRGKVCRLLGSPAAELVKTLLKSKIKADRDWLKQARNMEEVLYSVEALSRCLYERMFGKSVDKIIASPSGFIGVLDIDGFQIFEVGVIGFLLCLAAEGLQDAKRYGEQKSNFEQLCINYTNEKLEQFFKHHMFILKGIEWKFVHFGLHLQPMVELHRHLRHLKHSFHISSDIIFSTEMQSVENSDDAVKEFERNDTELSGGINEYGPNSFARLRDLKKEHHERFGEVVLKVYEKISEGGVDEVVEEVEEEVGGEEC</sequence>
<dbReference type="SUPFAM" id="SSF75632">
    <property type="entry name" value="Cullin homology domain"/>
    <property type="match status" value="1"/>
</dbReference>
<keyword evidence="6 10" id="KW-0518">Myosin</keyword>
<comment type="pathway">
    <text evidence="1">Protein modification; protein ubiquitination.</text>
</comment>
<feature type="domain" description="Myosin motor" evidence="14">
    <location>
        <begin position="1163"/>
        <end position="1492"/>
    </location>
</feature>
<dbReference type="SUPFAM" id="SSF52540">
    <property type="entry name" value="P-loop containing nucleoside triphosphate hydrolases"/>
    <property type="match status" value="1"/>
</dbReference>
<feature type="compositionally biased region" description="Acidic residues" evidence="12">
    <location>
        <begin position="925"/>
        <end position="936"/>
    </location>
</feature>
<feature type="region of interest" description="Disordered" evidence="12">
    <location>
        <begin position="868"/>
        <end position="936"/>
    </location>
</feature>
<evidence type="ECO:0000256" key="6">
    <source>
        <dbReference type="ARBA" id="ARBA00023123"/>
    </source>
</evidence>
<dbReference type="Gene3D" id="3.40.630.30">
    <property type="match status" value="1"/>
</dbReference>
<dbReference type="EMBL" id="JADGJD010000124">
    <property type="protein sequence ID" value="KAJ3054632.1"/>
    <property type="molecule type" value="Genomic_DNA"/>
</dbReference>
<name>A0AAD5SGY1_9FUNG</name>
<keyword evidence="3" id="KW-0547">Nucleotide-binding</keyword>
<keyword evidence="16" id="KW-1185">Reference proteome</keyword>
<feature type="domain" description="Cullin family profile" evidence="13">
    <location>
        <begin position="969"/>
        <end position="1166"/>
    </location>
</feature>
<keyword evidence="7" id="KW-0505">Motor protein</keyword>
<evidence type="ECO:0000256" key="12">
    <source>
        <dbReference type="SAM" id="MobiDB-lite"/>
    </source>
</evidence>
<dbReference type="InterPro" id="IPR027417">
    <property type="entry name" value="P-loop_NTPase"/>
</dbReference>
<proteinExistence type="inferred from homology"/>
<protein>
    <submittedName>
        <fullName evidence="15">Uncharacterized protein</fullName>
    </submittedName>
</protein>
<dbReference type="InterPro" id="IPR001373">
    <property type="entry name" value="Cullin_N"/>
</dbReference>
<comment type="similarity">
    <text evidence="2 10">Belongs to the TRAFAC class myosin-kinesin ATPase superfamily. Myosin family.</text>
</comment>
<feature type="compositionally biased region" description="Gly residues" evidence="12">
    <location>
        <begin position="879"/>
        <end position="896"/>
    </location>
</feature>
<dbReference type="PROSITE" id="PS51456">
    <property type="entry name" value="MYOSIN_MOTOR"/>
    <property type="match status" value="1"/>
</dbReference>
<dbReference type="Gene3D" id="3.40.50.300">
    <property type="entry name" value="P-loop containing nucleotide triphosphate hydrolases"/>
    <property type="match status" value="1"/>
</dbReference>
<evidence type="ECO:0000256" key="10">
    <source>
        <dbReference type="PROSITE-ProRule" id="PRU00782"/>
    </source>
</evidence>
<dbReference type="GO" id="GO:0031625">
    <property type="term" value="F:ubiquitin protein ligase binding"/>
    <property type="evidence" value="ECO:0007669"/>
    <property type="project" value="InterPro"/>
</dbReference>
<dbReference type="GO" id="GO:0005737">
    <property type="term" value="C:cytoplasm"/>
    <property type="evidence" value="ECO:0007669"/>
    <property type="project" value="TreeGrafter"/>
</dbReference>
<dbReference type="Proteomes" id="UP001212841">
    <property type="component" value="Unassembled WGS sequence"/>
</dbReference>
<comment type="caution">
    <text evidence="15">The sequence shown here is derived from an EMBL/GenBank/DDBJ whole genome shotgun (WGS) entry which is preliminary data.</text>
</comment>
<dbReference type="InterPro" id="IPR036317">
    <property type="entry name" value="Cullin_homology_sf"/>
</dbReference>
<dbReference type="GO" id="GO:0007015">
    <property type="term" value="P:actin filament organization"/>
    <property type="evidence" value="ECO:0007669"/>
    <property type="project" value="TreeGrafter"/>
</dbReference>
<evidence type="ECO:0000313" key="16">
    <source>
        <dbReference type="Proteomes" id="UP001212841"/>
    </source>
</evidence>
<dbReference type="PANTHER" id="PTHR13140:SF857">
    <property type="entry name" value="MYOSIN-11"/>
    <property type="match status" value="1"/>
</dbReference>
<dbReference type="SMART" id="SM00182">
    <property type="entry name" value="CULLIN"/>
    <property type="match status" value="1"/>
</dbReference>
<evidence type="ECO:0000259" key="13">
    <source>
        <dbReference type="PROSITE" id="PS50069"/>
    </source>
</evidence>
<dbReference type="Pfam" id="PF00063">
    <property type="entry name" value="Myosin_head"/>
    <property type="match status" value="2"/>
</dbReference>
<dbReference type="SMART" id="SM00242">
    <property type="entry name" value="MYSc"/>
    <property type="match status" value="1"/>
</dbReference>
<dbReference type="GO" id="GO:0051015">
    <property type="term" value="F:actin filament binding"/>
    <property type="evidence" value="ECO:0007669"/>
    <property type="project" value="TreeGrafter"/>
</dbReference>
<feature type="compositionally biased region" description="Basic and acidic residues" evidence="12">
    <location>
        <begin position="869"/>
        <end position="878"/>
    </location>
</feature>
<reference evidence="15" key="1">
    <citation type="submission" date="2020-05" db="EMBL/GenBank/DDBJ databases">
        <title>Phylogenomic resolution of chytrid fungi.</title>
        <authorList>
            <person name="Stajich J.E."/>
            <person name="Amses K."/>
            <person name="Simmons R."/>
            <person name="Seto K."/>
            <person name="Myers J."/>
            <person name="Bonds A."/>
            <person name="Quandt C.A."/>
            <person name="Barry K."/>
            <person name="Liu P."/>
            <person name="Grigoriev I."/>
            <person name="Longcore J.E."/>
            <person name="James T.Y."/>
        </authorList>
    </citation>
    <scope>NUCLEOTIDE SEQUENCE</scope>
    <source>
        <strain evidence="15">JEL0318</strain>
    </source>
</reference>
<dbReference type="Gene3D" id="3.40.850.10">
    <property type="entry name" value="Kinesin motor domain"/>
    <property type="match status" value="1"/>
</dbReference>
<evidence type="ECO:0000256" key="9">
    <source>
        <dbReference type="PROSITE-ProRule" id="PRU00330"/>
    </source>
</evidence>
<gene>
    <name evidence="15" type="ORF">HK097_001240</name>
</gene>
<organism evidence="15 16">
    <name type="scientific">Rhizophlyctis rosea</name>
    <dbReference type="NCBI Taxonomy" id="64517"/>
    <lineage>
        <taxon>Eukaryota</taxon>
        <taxon>Fungi</taxon>
        <taxon>Fungi incertae sedis</taxon>
        <taxon>Chytridiomycota</taxon>
        <taxon>Chytridiomycota incertae sedis</taxon>
        <taxon>Chytridiomycetes</taxon>
        <taxon>Rhizophlyctidales</taxon>
        <taxon>Rhizophlyctidaceae</taxon>
        <taxon>Rhizophlyctis</taxon>
    </lineage>
</organism>
<evidence type="ECO:0000256" key="3">
    <source>
        <dbReference type="ARBA" id="ARBA00022741"/>
    </source>
</evidence>
<dbReference type="Gene3D" id="1.20.1310.10">
    <property type="entry name" value="Cullin Repeats"/>
    <property type="match status" value="1"/>
</dbReference>
<dbReference type="FunFam" id="1.20.1310.10:FF:000012">
    <property type="entry name" value="Cullin 2"/>
    <property type="match status" value="1"/>
</dbReference>
<keyword evidence="4" id="KW-0067">ATP-binding</keyword>
<keyword evidence="5" id="KW-0175">Coiled coil</keyword>
<comment type="caution">
    <text evidence="10">Lacks conserved residue(s) required for the propagation of feature annotation.</text>
</comment>
<evidence type="ECO:0000256" key="2">
    <source>
        <dbReference type="ARBA" id="ARBA00008314"/>
    </source>
</evidence>
<comment type="similarity">
    <text evidence="9 11">Belongs to the cullin family.</text>
</comment>
<evidence type="ECO:0000256" key="5">
    <source>
        <dbReference type="ARBA" id="ARBA00023054"/>
    </source>
</evidence>
<evidence type="ECO:0000313" key="15">
    <source>
        <dbReference type="EMBL" id="KAJ3054632.1"/>
    </source>
</evidence>
<dbReference type="GO" id="GO:0016459">
    <property type="term" value="C:myosin complex"/>
    <property type="evidence" value="ECO:0007669"/>
    <property type="project" value="UniProtKB-KW"/>
</dbReference>
<evidence type="ECO:0000259" key="14">
    <source>
        <dbReference type="PROSITE" id="PS51456"/>
    </source>
</evidence>
<keyword evidence="8 10" id="KW-0009">Actin-binding</keyword>
<dbReference type="Gene3D" id="1.20.58.530">
    <property type="match status" value="1"/>
</dbReference>
<evidence type="ECO:0000256" key="4">
    <source>
        <dbReference type="ARBA" id="ARBA00022840"/>
    </source>
</evidence>
<dbReference type="GO" id="GO:0000146">
    <property type="term" value="F:microfilament motor activity"/>
    <property type="evidence" value="ECO:0007669"/>
    <property type="project" value="TreeGrafter"/>
</dbReference>
<dbReference type="PROSITE" id="PS50069">
    <property type="entry name" value="CULLIN_2"/>
    <property type="match status" value="1"/>
</dbReference>
<dbReference type="Pfam" id="PF00888">
    <property type="entry name" value="Cullin"/>
    <property type="match status" value="1"/>
</dbReference>
<dbReference type="GO" id="GO:0016020">
    <property type="term" value="C:membrane"/>
    <property type="evidence" value="ECO:0007669"/>
    <property type="project" value="TreeGrafter"/>
</dbReference>
<evidence type="ECO:0000256" key="7">
    <source>
        <dbReference type="ARBA" id="ARBA00023175"/>
    </source>
</evidence>
<dbReference type="Pfam" id="PF04768">
    <property type="entry name" value="NAT"/>
    <property type="match status" value="1"/>
</dbReference>
<dbReference type="GO" id="GO:0031461">
    <property type="term" value="C:cullin-RING ubiquitin ligase complex"/>
    <property type="evidence" value="ECO:0007669"/>
    <property type="project" value="UniProtKB-ARBA"/>
</dbReference>
<dbReference type="Gene3D" id="1.20.120.720">
    <property type="entry name" value="Myosin VI head, motor domain, U50 subdomain"/>
    <property type="match status" value="1"/>
</dbReference>
<evidence type="ECO:0000256" key="8">
    <source>
        <dbReference type="ARBA" id="ARBA00023203"/>
    </source>
</evidence>
<dbReference type="InterPro" id="IPR006855">
    <property type="entry name" value="Vertebrate-like_GNAT_dom"/>
</dbReference>